<dbReference type="Proteomes" id="UP000477156">
    <property type="component" value="Unassembled WGS sequence"/>
</dbReference>
<dbReference type="RefSeq" id="WP_015526848.1">
    <property type="nucleotide sequence ID" value="NZ_CZAW01000020.1"/>
</dbReference>
<gene>
    <name evidence="10" type="ORF">ERS852523_02067</name>
    <name evidence="11" type="ORF">GT712_11055</name>
</gene>
<feature type="domain" description="Thioester" evidence="9">
    <location>
        <begin position="40"/>
        <end position="169"/>
    </location>
</feature>
<dbReference type="InterPro" id="IPR013783">
    <property type="entry name" value="Ig-like_fold"/>
</dbReference>
<evidence type="ECO:0000259" key="9">
    <source>
        <dbReference type="Pfam" id="PF20610"/>
    </source>
</evidence>
<feature type="compositionally biased region" description="Polar residues" evidence="4">
    <location>
        <begin position="709"/>
        <end position="724"/>
    </location>
</feature>
<organism evidence="10 12">
    <name type="scientific">Blautia wexlerae</name>
    <dbReference type="NCBI Taxonomy" id="418240"/>
    <lineage>
        <taxon>Bacteria</taxon>
        <taxon>Bacillati</taxon>
        <taxon>Bacillota</taxon>
        <taxon>Clostridia</taxon>
        <taxon>Lachnospirales</taxon>
        <taxon>Lachnospiraceae</taxon>
        <taxon>Blautia</taxon>
    </lineage>
</organism>
<protein>
    <submittedName>
        <fullName evidence="10">Predicted outer membrane protein</fullName>
    </submittedName>
    <submittedName>
        <fullName evidence="11">VaFE repeat-containing surface-anchored protein</fullName>
    </submittedName>
</protein>
<dbReference type="NCBIfam" id="NF033903">
    <property type="entry name" value="VaFE_rpt"/>
    <property type="match status" value="4"/>
</dbReference>
<evidence type="ECO:0000313" key="12">
    <source>
        <dbReference type="Proteomes" id="UP000095712"/>
    </source>
</evidence>
<feature type="transmembrane region" description="Helical" evidence="5">
    <location>
        <begin position="1298"/>
        <end position="1320"/>
    </location>
</feature>
<feature type="region of interest" description="Disordered" evidence="4">
    <location>
        <begin position="1270"/>
        <end position="1292"/>
    </location>
</feature>
<accession>A0A174PHM4</accession>
<keyword evidence="5" id="KW-1133">Transmembrane helix</keyword>
<feature type="domain" description="T-Q ester bond containing" evidence="8">
    <location>
        <begin position="790"/>
        <end position="908"/>
    </location>
</feature>
<feature type="compositionally biased region" description="Basic and acidic residues" evidence="4">
    <location>
        <begin position="1270"/>
        <end position="1285"/>
    </location>
</feature>
<dbReference type="PANTHER" id="PTHR36108">
    <property type="entry name" value="COLOSSIN-B-RELATED"/>
    <property type="match status" value="1"/>
</dbReference>
<keyword evidence="3 6" id="KW-0732">Signal</keyword>
<dbReference type="Gene3D" id="2.60.40.10">
    <property type="entry name" value="Immunoglobulins"/>
    <property type="match status" value="4"/>
</dbReference>
<feature type="chain" id="PRO_5036008731" evidence="6">
    <location>
        <begin position="36"/>
        <end position="1327"/>
    </location>
</feature>
<evidence type="ECO:0000256" key="4">
    <source>
        <dbReference type="SAM" id="MobiDB-lite"/>
    </source>
</evidence>
<keyword evidence="5" id="KW-0472">Membrane</keyword>
<evidence type="ECO:0000256" key="1">
    <source>
        <dbReference type="ARBA" id="ARBA00007257"/>
    </source>
</evidence>
<dbReference type="Pfam" id="PF17802">
    <property type="entry name" value="SpaA"/>
    <property type="match status" value="4"/>
</dbReference>
<feature type="domain" description="SpaA-like prealbumin fold" evidence="7">
    <location>
        <begin position="443"/>
        <end position="537"/>
    </location>
</feature>
<dbReference type="InterPro" id="IPR041033">
    <property type="entry name" value="SpaA_PFL_dom_1"/>
</dbReference>
<dbReference type="EMBL" id="CZAW01000020">
    <property type="protein sequence ID" value="CUP57389.1"/>
    <property type="molecule type" value="Genomic_DNA"/>
</dbReference>
<feature type="domain" description="T-Q ester bond containing" evidence="8">
    <location>
        <begin position="910"/>
        <end position="1029"/>
    </location>
</feature>
<dbReference type="OrthoDB" id="2295014at2"/>
<dbReference type="EMBL" id="WWVF01000020">
    <property type="protein sequence ID" value="MZS89596.1"/>
    <property type="molecule type" value="Genomic_DNA"/>
</dbReference>
<sequence>MLKPAKQPHIRLTALFLCVTMFLSTLFFNAHTAYAADGTIDYKAGAKIPYGDYYTSRMSFDGNNTAYCVEPLKKTPASGKYPYNLLGKNSPLRKALYYLNGGYGYEKVIKDQYFQGWSDDNSYVIGHLVVSYIHAGNNGDTGAFHGAPQNYIDKALEVANAIEGLPAPPESFRAFIVPGNASQTFAGSWYQVPNGFIELQKSSANTDISDKNGNYSLEGAKYGIYKGEELVETLVTDKKGYAKSKELAEGSYTVKEISAPEGFAIDPSAHNVTVKAEGTSTVKVKDIPQNNPVKLLLKKLDADTQQNSAQGTGSLANAEFTIKFYTEQSATDPGANGKKPVRTWILKTDASGEIHFTKDYLVSGDEFFYASDGKTVCFPLGTVTVQETKAPAGYLPNESVFVQQITSTGTEETISIYNASSVEEQVFRGGVKIQKRDLETQGTQAQGTASLADAEFTITTLNKQPVWVGGKLYENGQAVLTIKSDAHGIAASAADALPLGHYRIEETKAPSGYLTDGAKALEFDITQNGEIVDLTTEETSVSNQIIRGGVKIQKRDLETGEAKPQGNASLKDAEFTITNLGPNPVLVDGTLYEKDQVVLTLKTDEKGLASTKKDTLPYGHYRGDETKAPEGYLNEGKLSQEFHITENGKILDLTAKETAISNQVIRGDLEFVKVSDGDLNRLANVPFSITSKTTGESHTIVTDKNGYASTSSEWNKHTTNTNRGETSEDGIWFGSSKPDDTKGALIYDTYILEEQRCDSNEGMNLLKIEVSVYKNHVVVDMGTLTDDQITIGTTALDKDSNSHFAKPEEKITLVDTVEYEGLKKGQSYKLIGTLMDQESGKPIEIDGKPVTAETTFKPKKSSGSAKVTFTFNASSLKGKTIVVFEELYQEDLKLAVHADITDQDQTIYFPEIGTTAKDKETDMNLSQADKEVTLVDTVAYKNLLPGEEYVMTGTLMDKETGKPVEIDKKEVTAETTFTPKESSGTVDVIFSFDGTSLAGKTVVVFESATYDGKEFATHADLEDNGQTIYFPEIATTAKDKADGDHFAKTDKEITIVDTVKYSNLIPGKEYALTGTLMDKETKEPLQADGKPITATTTFTPEDASGSIELTFTFDGSILSGKTIVVFESLTYQEKEIAVHADIEDHEQSIYFPGIGTTAKDKADGDQEAVATKEVTIIDTVSYQNLIPDTPYKLVGTLMDKTTQKEVMIDGKPVTAETEFTPKDSNGSVEVIFTFDGSTLAGHDVVVFEKLFSLEGETALEIASHEDLDDKGQTIKLTEAPKDTPEPSKPVKTGDETTVLPYLLLAGAALLFAAGFGILYIRKRKKDK</sequence>
<dbReference type="InterPro" id="IPR046751">
    <property type="entry name" value="TED_2"/>
</dbReference>
<feature type="domain" description="SpaA-like prealbumin fold" evidence="7">
    <location>
        <begin position="565"/>
        <end position="656"/>
    </location>
</feature>
<dbReference type="Pfam" id="PF18202">
    <property type="entry name" value="TQ"/>
    <property type="match status" value="4"/>
</dbReference>
<proteinExistence type="inferred from homology"/>
<reference evidence="10 12" key="1">
    <citation type="submission" date="2015-09" db="EMBL/GenBank/DDBJ databases">
        <authorList>
            <consortium name="Pathogen Informatics"/>
        </authorList>
    </citation>
    <scope>NUCLEOTIDE SEQUENCE [LARGE SCALE GENOMIC DNA]</scope>
    <source>
        <strain evidence="10 12">2789STDY5834911</strain>
    </source>
</reference>
<dbReference type="PANTHER" id="PTHR36108:SF13">
    <property type="entry name" value="COLOSSIN-B-RELATED"/>
    <property type="match status" value="1"/>
</dbReference>
<name>A0A174PHM4_9FIRM</name>
<keyword evidence="2" id="KW-0964">Secreted</keyword>
<evidence type="ECO:0000256" key="3">
    <source>
        <dbReference type="ARBA" id="ARBA00022729"/>
    </source>
</evidence>
<comment type="similarity">
    <text evidence="1">Belongs to the serine-aspartate repeat-containing protein (SDr) family.</text>
</comment>
<feature type="region of interest" description="Disordered" evidence="4">
    <location>
        <begin position="709"/>
        <end position="734"/>
    </location>
</feature>
<dbReference type="Gene3D" id="2.60.40.3930">
    <property type="match status" value="4"/>
</dbReference>
<evidence type="ECO:0000313" key="10">
    <source>
        <dbReference type="EMBL" id="CUP57389.1"/>
    </source>
</evidence>
<evidence type="ECO:0000259" key="8">
    <source>
        <dbReference type="Pfam" id="PF18202"/>
    </source>
</evidence>
<feature type="signal peptide" evidence="6">
    <location>
        <begin position="1"/>
        <end position="35"/>
    </location>
</feature>
<evidence type="ECO:0000256" key="2">
    <source>
        <dbReference type="ARBA" id="ARBA00022525"/>
    </source>
</evidence>
<reference evidence="11 13" key="2">
    <citation type="journal article" date="2019" name="Nat. Med.">
        <title>A library of human gut bacterial isolates paired with longitudinal multiomics data enables mechanistic microbiome research.</title>
        <authorList>
            <person name="Poyet M."/>
            <person name="Groussin M."/>
            <person name="Gibbons S.M."/>
            <person name="Avila-Pacheco J."/>
            <person name="Jiang X."/>
            <person name="Kearney S.M."/>
            <person name="Perrotta A.R."/>
            <person name="Berdy B."/>
            <person name="Zhao S."/>
            <person name="Lieberman T.D."/>
            <person name="Swanson P.K."/>
            <person name="Smith M."/>
            <person name="Roesemann S."/>
            <person name="Alexander J.E."/>
            <person name="Rich S.A."/>
            <person name="Livny J."/>
            <person name="Vlamakis H."/>
            <person name="Clish C."/>
            <person name="Bullock K."/>
            <person name="Deik A."/>
            <person name="Scott J."/>
            <person name="Pierce K.A."/>
            <person name="Xavier R.J."/>
            <person name="Alm E.J."/>
        </authorList>
    </citation>
    <scope>NUCLEOTIDE SEQUENCE [LARGE SCALE GENOMIC DNA]</scope>
    <source>
        <strain evidence="11 13">BIOML-A12</strain>
    </source>
</reference>
<keyword evidence="5" id="KW-0812">Transmembrane</keyword>
<evidence type="ECO:0000313" key="11">
    <source>
        <dbReference type="EMBL" id="MZS89596.1"/>
    </source>
</evidence>
<feature type="domain" description="T-Q ester bond containing" evidence="8">
    <location>
        <begin position="1152"/>
        <end position="1275"/>
    </location>
</feature>
<evidence type="ECO:0000259" key="7">
    <source>
        <dbReference type="Pfam" id="PF17802"/>
    </source>
</evidence>
<dbReference type="InterPro" id="IPR041100">
    <property type="entry name" value="TQ"/>
</dbReference>
<feature type="domain" description="T-Q ester bond containing" evidence="8">
    <location>
        <begin position="1031"/>
        <end position="1150"/>
    </location>
</feature>
<dbReference type="Proteomes" id="UP000095712">
    <property type="component" value="Unassembled WGS sequence"/>
</dbReference>
<dbReference type="SUPFAM" id="SSF49478">
    <property type="entry name" value="Cna protein B-type domain"/>
    <property type="match status" value="1"/>
</dbReference>
<feature type="domain" description="SpaA-like prealbumin fold" evidence="7">
    <location>
        <begin position="210"/>
        <end position="286"/>
    </location>
</feature>
<evidence type="ECO:0000256" key="5">
    <source>
        <dbReference type="SAM" id="Phobius"/>
    </source>
</evidence>
<feature type="domain" description="SpaA-like prealbumin fold" evidence="7">
    <location>
        <begin position="310"/>
        <end position="418"/>
    </location>
</feature>
<dbReference type="Pfam" id="PF20610">
    <property type="entry name" value="TED_2"/>
    <property type="match status" value="1"/>
</dbReference>
<evidence type="ECO:0000256" key="6">
    <source>
        <dbReference type="SAM" id="SignalP"/>
    </source>
</evidence>
<evidence type="ECO:0000313" key="13">
    <source>
        <dbReference type="Proteomes" id="UP000477156"/>
    </source>
</evidence>